<evidence type="ECO:0000259" key="5">
    <source>
        <dbReference type="PROSITE" id="PS50102"/>
    </source>
</evidence>
<dbReference type="InterPro" id="IPR050502">
    <property type="entry name" value="Euk_RNA-bind_prot"/>
</dbReference>
<keyword evidence="7" id="KW-1185">Reference proteome</keyword>
<dbReference type="SUPFAM" id="SSF54928">
    <property type="entry name" value="RNA-binding domain, RBD"/>
    <property type="match status" value="3"/>
</dbReference>
<organism evidence="6">
    <name type="scientific">Fonticula alba</name>
    <name type="common">Slime mold</name>
    <dbReference type="NCBI Taxonomy" id="691883"/>
    <lineage>
        <taxon>Eukaryota</taxon>
        <taxon>Rotosphaerida</taxon>
        <taxon>Fonticulaceae</taxon>
        <taxon>Fonticula</taxon>
    </lineage>
</organism>
<dbReference type="AlphaFoldDB" id="A0A058ZBL6"/>
<feature type="region of interest" description="Disordered" evidence="4">
    <location>
        <begin position="230"/>
        <end position="352"/>
    </location>
</feature>
<feature type="region of interest" description="Disordered" evidence="4">
    <location>
        <begin position="395"/>
        <end position="420"/>
    </location>
</feature>
<dbReference type="RefSeq" id="XP_009494436.1">
    <property type="nucleotide sequence ID" value="XM_009496161.1"/>
</dbReference>
<dbReference type="SMART" id="SM00360">
    <property type="entry name" value="RRM"/>
    <property type="match status" value="3"/>
</dbReference>
<dbReference type="Pfam" id="PF00076">
    <property type="entry name" value="RRM_1"/>
    <property type="match status" value="3"/>
</dbReference>
<dbReference type="InterPro" id="IPR002343">
    <property type="entry name" value="Hud_Sxl_RNA"/>
</dbReference>
<sequence length="608" mass="62692">MTHPDQPEAMPEASAAEAVQPPATLEETPATATATATAATPSTAEDIEEQSKMDAAAATSTSSTSPGKPADPEANLIINYIPNNVDEAHLSELFNRYGTPISVRVIRNTDNNESLGYGFVRYADRNEAQAAIRDLNGHKIGDKSLRVAVSRPRTNNNLYVAGLDPETTREDLFKLFSQFGQVTDVKILVNPNSGISRGVAFVRFDNDQGARKAIDSLDGSPTRSDRVLTVRVADSPSSSSRGPQRSAGGRATSGPADTMVSRNHPAGTHRHPGQDHSRHGTMAGLNGPAGPIPHGALAGAPAGPGGGHAHPLTHLHVGPGLVAAHHHPHAHHPHHLGHHPHHPHLAHHPHAHLSHAGVLLAPAGAGNPPAAVAARFAQVVPAGAQVLFAPHPGAGAAAAPAAPGSPMHMDHHPGASGPWPGFHSYTPVHYGHIHATPPQFHQHSGPGGPGAGSAAVAGAGAASNGTPTAVPVPMGPHHRLVPMHAAPGAVLAPGIPTAATVASGAMAGQGPGNGSNGSSTNTGSISHPKHLTLFVYDIPASMDNDQLLELFAAHGKNISAQVTRDPATGKSRGFGFVYFQSVSEAQQAIDQLDGFVLDTKKLQVSFRR</sequence>
<feature type="domain" description="RRM" evidence="5">
    <location>
        <begin position="531"/>
        <end position="608"/>
    </location>
</feature>
<feature type="region of interest" description="Disordered" evidence="4">
    <location>
        <begin position="1"/>
        <end position="71"/>
    </location>
</feature>
<dbReference type="InterPro" id="IPR000504">
    <property type="entry name" value="RRM_dom"/>
</dbReference>
<dbReference type="eggNOG" id="KOG0146">
    <property type="taxonomic scope" value="Eukaryota"/>
</dbReference>
<dbReference type="GO" id="GO:0003729">
    <property type="term" value="F:mRNA binding"/>
    <property type="evidence" value="ECO:0007669"/>
    <property type="project" value="UniProtKB-ARBA"/>
</dbReference>
<feature type="compositionally biased region" description="Low complexity" evidence="4">
    <location>
        <begin position="7"/>
        <end position="44"/>
    </location>
</feature>
<accession>A0A058ZBL6</accession>
<feature type="compositionally biased region" description="Low complexity" evidence="4">
    <location>
        <begin position="452"/>
        <end position="463"/>
    </location>
</feature>
<dbReference type="GO" id="GO:0010629">
    <property type="term" value="P:negative regulation of gene expression"/>
    <property type="evidence" value="ECO:0007669"/>
    <property type="project" value="UniProtKB-ARBA"/>
</dbReference>
<dbReference type="InterPro" id="IPR035979">
    <property type="entry name" value="RBD_domain_sf"/>
</dbReference>
<proteinExistence type="predicted"/>
<evidence type="ECO:0000313" key="7">
    <source>
        <dbReference type="Proteomes" id="UP000030693"/>
    </source>
</evidence>
<dbReference type="Proteomes" id="UP000030693">
    <property type="component" value="Unassembled WGS sequence"/>
</dbReference>
<dbReference type="PROSITE" id="PS50102">
    <property type="entry name" value="RRM"/>
    <property type="match status" value="3"/>
</dbReference>
<dbReference type="eggNOG" id="KOG0145">
    <property type="taxonomic scope" value="Eukaryota"/>
</dbReference>
<feature type="region of interest" description="Disordered" evidence="4">
    <location>
        <begin position="503"/>
        <end position="524"/>
    </location>
</feature>
<keyword evidence="2 3" id="KW-0694">RNA-binding</keyword>
<feature type="domain" description="RRM" evidence="5">
    <location>
        <begin position="156"/>
        <end position="235"/>
    </location>
</feature>
<evidence type="ECO:0000256" key="1">
    <source>
        <dbReference type="ARBA" id="ARBA00022737"/>
    </source>
</evidence>
<gene>
    <name evidence="6" type="ORF">H696_02259</name>
</gene>
<dbReference type="GO" id="GO:0009967">
    <property type="term" value="P:positive regulation of signal transduction"/>
    <property type="evidence" value="ECO:0007669"/>
    <property type="project" value="UniProtKB-ARBA"/>
</dbReference>
<dbReference type="PRINTS" id="PR00961">
    <property type="entry name" value="HUDSXLRNA"/>
</dbReference>
<dbReference type="FunFam" id="3.30.70.330:FF:000383">
    <property type="entry name" value="Sex lethal, isoform D"/>
    <property type="match status" value="2"/>
</dbReference>
<feature type="region of interest" description="Disordered" evidence="4">
    <location>
        <begin position="433"/>
        <end position="475"/>
    </location>
</feature>
<dbReference type="OMA" id="GHIHATP"/>
<feature type="compositionally biased region" description="Low complexity" evidence="4">
    <location>
        <begin position="288"/>
        <end position="301"/>
    </location>
</feature>
<dbReference type="EMBL" id="KB932203">
    <property type="protein sequence ID" value="KCV71313.1"/>
    <property type="molecule type" value="Genomic_DNA"/>
</dbReference>
<evidence type="ECO:0000256" key="4">
    <source>
        <dbReference type="SAM" id="MobiDB-lite"/>
    </source>
</evidence>
<protein>
    <recommendedName>
        <fullName evidence="5">RRM domain-containing protein</fullName>
    </recommendedName>
</protein>
<feature type="domain" description="RRM" evidence="5">
    <location>
        <begin position="74"/>
        <end position="152"/>
    </location>
</feature>
<evidence type="ECO:0000256" key="3">
    <source>
        <dbReference type="PROSITE-ProRule" id="PRU00176"/>
    </source>
</evidence>
<dbReference type="STRING" id="691883.A0A058ZBL6"/>
<dbReference type="PANTHER" id="PTHR48025">
    <property type="entry name" value="OS02G0815200 PROTEIN"/>
    <property type="match status" value="1"/>
</dbReference>
<feature type="compositionally biased region" description="Low complexity" evidence="4">
    <location>
        <begin position="235"/>
        <end position="250"/>
    </location>
</feature>
<feature type="compositionally biased region" description="Basic residues" evidence="4">
    <location>
        <begin position="324"/>
        <end position="352"/>
    </location>
</feature>
<dbReference type="GeneID" id="20526984"/>
<dbReference type="InterPro" id="IPR012677">
    <property type="entry name" value="Nucleotide-bd_a/b_plait_sf"/>
</dbReference>
<keyword evidence="1" id="KW-0677">Repeat</keyword>
<dbReference type="Gene3D" id="3.30.70.330">
    <property type="match status" value="3"/>
</dbReference>
<dbReference type="GO" id="GO:0005737">
    <property type="term" value="C:cytoplasm"/>
    <property type="evidence" value="ECO:0007669"/>
    <property type="project" value="UniProtKB-ARBA"/>
</dbReference>
<feature type="compositionally biased region" description="Low complexity" evidence="4">
    <location>
        <begin position="395"/>
        <end position="404"/>
    </location>
</feature>
<dbReference type="OrthoDB" id="266020at2759"/>
<dbReference type="PANTHER" id="PTHR48025:SF1">
    <property type="entry name" value="RRM DOMAIN-CONTAINING PROTEIN"/>
    <property type="match status" value="1"/>
</dbReference>
<evidence type="ECO:0000256" key="2">
    <source>
        <dbReference type="ARBA" id="ARBA00022884"/>
    </source>
</evidence>
<feature type="compositionally biased region" description="Low complexity" evidence="4">
    <location>
        <begin position="309"/>
        <end position="323"/>
    </location>
</feature>
<feature type="compositionally biased region" description="Low complexity" evidence="4">
    <location>
        <begin position="55"/>
        <end position="65"/>
    </location>
</feature>
<reference evidence="6" key="1">
    <citation type="submission" date="2013-04" db="EMBL/GenBank/DDBJ databases">
        <title>The Genome Sequence of Fonticula alba ATCC 38817.</title>
        <authorList>
            <consortium name="The Broad Institute Genomics Platform"/>
            <person name="Russ C."/>
            <person name="Cuomo C."/>
            <person name="Burger G."/>
            <person name="Gray M.W."/>
            <person name="Holland P.W.H."/>
            <person name="King N."/>
            <person name="Lang F.B.F."/>
            <person name="Roger A.J."/>
            <person name="Ruiz-Trillo I."/>
            <person name="Brown M."/>
            <person name="Walker B."/>
            <person name="Young S."/>
            <person name="Zeng Q."/>
            <person name="Gargeya S."/>
            <person name="Fitzgerald M."/>
            <person name="Haas B."/>
            <person name="Abouelleil A."/>
            <person name="Allen A.W."/>
            <person name="Alvarado L."/>
            <person name="Arachchi H.M."/>
            <person name="Berlin A.M."/>
            <person name="Chapman S.B."/>
            <person name="Gainer-Dewar J."/>
            <person name="Goldberg J."/>
            <person name="Griggs A."/>
            <person name="Gujja S."/>
            <person name="Hansen M."/>
            <person name="Howarth C."/>
            <person name="Imamovic A."/>
            <person name="Ireland A."/>
            <person name="Larimer J."/>
            <person name="McCowan C."/>
            <person name="Murphy C."/>
            <person name="Pearson M."/>
            <person name="Poon T.W."/>
            <person name="Priest M."/>
            <person name="Roberts A."/>
            <person name="Saif S."/>
            <person name="Shea T."/>
            <person name="Sisk P."/>
            <person name="Sykes S."/>
            <person name="Wortman J."/>
            <person name="Nusbaum C."/>
            <person name="Birren B."/>
        </authorList>
    </citation>
    <scope>NUCLEOTIDE SEQUENCE [LARGE SCALE GENOMIC DNA]</scope>
    <source>
        <strain evidence="6">ATCC 38817</strain>
    </source>
</reference>
<name>A0A058ZBL6_FONAL</name>
<dbReference type="GO" id="GO:1990904">
    <property type="term" value="C:ribonucleoprotein complex"/>
    <property type="evidence" value="ECO:0007669"/>
    <property type="project" value="InterPro"/>
</dbReference>
<evidence type="ECO:0000313" key="6">
    <source>
        <dbReference type="EMBL" id="KCV71313.1"/>
    </source>
</evidence>